<sequence>MASPPERSEEPSVPPSPGQGTEPTSPSSSTDTPQLSQTREKKRVGFASDLQPHGAIPASSPAHSPEGSRNIVQDYFAYSRLPYTADSTPADRATQPSSSFDSEELVAALSKILDPEDPTTGSGPSKPRPVLRKSAPLKNPVEPATTPLRSELEAKNRADRLAYSIGAASVPVSARTSLDSMNEVAVDGGVLSQQSTATPTHPRLAESGDINDLRSQKRTRLEADQFVKSHLRRKSPLSRSIVPSLPETATPLEDDMDYVPPPEKYRGGILGTLLKLYTSDTDKFGSTYTDTSASSTPASTPPHSRSGTPRPEFRRPRPWRNQSSSSTLAGLVESSFMFAAPGSGKDMSEKVKKVKKSVKSKKKDEEYRVKIHIAEIIKRHTYLITLCKALMSYGAPTHRLEAYMRMSARVLEIEGQFLYLPDTMIISFDDSNTHTTEVKIVRAPQGLDFGRLRDVHEIYKDVVHDRIGVEEATVRLQEVIDRKPEFSVWLRILLYGVASALVAPFGFEGRPIDMPICFILGCLVGFLQLYLAPANELYANVFEITAAVATSFLARVFGSIRNGRLFCFSSLAQASIALILPGWLVLCASLELQNRQIISGAVRMVYSLIYTLFLGYGFTIGSILYGYMDKHAVSDIHCSSGDTWYTKRPPENFYLLFVFPFTICLCAINQAKWKQIPVQVLIALAGFSVNHFSGRFFKGNGIISSSLGTLTVGLLANLYSRLGRYCENFFLDLWEFHIEPRLSRLFLRHRCSSAAPYYTAAATSSEHTLHTGKERVPDPELGAAIPTSTAPNTRPSSATGSNRKRKIGYGLAATAMLPGIFVQVPSGLASTGSLLSGVTSADQIVRNETILGNGTIVNGTVGPVPVAVPSSSSTGSMTGMGSSMAGDPTASLAATISQSGQLNNSAFNVLFSVIQVAINLSVGLSLSALLVYPFGKRRSGLFSF</sequence>
<reference evidence="5 6" key="1">
    <citation type="journal article" date="2011" name="Cell">
        <title>Insight into structure and assembly of the nuclear pore complex by utilizing the genome of a eukaryotic thermophile.</title>
        <authorList>
            <person name="Amlacher S."/>
            <person name="Sarges P."/>
            <person name="Flemming D."/>
            <person name="van Noort V."/>
            <person name="Kunze R."/>
            <person name="Devos D.P."/>
            <person name="Arumugam M."/>
            <person name="Bork P."/>
            <person name="Hurt E."/>
        </authorList>
    </citation>
    <scope>NUCLEOTIDE SEQUENCE [LARGE SCALE GENOMIC DNA]</scope>
    <source>
        <strain evidence="6">DSM 1495 / CBS 144.50 / IMI 039719</strain>
    </source>
</reference>
<feature type="compositionally biased region" description="Basic and acidic residues" evidence="2">
    <location>
        <begin position="767"/>
        <end position="778"/>
    </location>
</feature>
<accession>G0SC16</accession>
<keyword evidence="6" id="KW-1185">Reference proteome</keyword>
<dbReference type="GO" id="GO:0022857">
    <property type="term" value="F:transmembrane transporter activity"/>
    <property type="evidence" value="ECO:0007669"/>
    <property type="project" value="InterPro"/>
</dbReference>
<proteinExistence type="inferred from homology"/>
<evidence type="ECO:0000256" key="1">
    <source>
        <dbReference type="ARBA" id="ARBA00034125"/>
    </source>
</evidence>
<evidence type="ECO:0000256" key="3">
    <source>
        <dbReference type="SAM" id="Phobius"/>
    </source>
</evidence>
<name>G0SC16_CHATD</name>
<feature type="transmembrane region" description="Helical" evidence="3">
    <location>
        <begin position="514"/>
        <end position="531"/>
    </location>
</feature>
<feature type="compositionally biased region" description="Polar residues" evidence="2">
    <location>
        <begin position="786"/>
        <end position="801"/>
    </location>
</feature>
<dbReference type="Proteomes" id="UP000008066">
    <property type="component" value="Unassembled WGS sequence"/>
</dbReference>
<dbReference type="OrthoDB" id="413008at2759"/>
<dbReference type="eggNOG" id="ENOG502QPMM">
    <property type="taxonomic scope" value="Eukaryota"/>
</dbReference>
<feature type="region of interest" description="Disordered" evidence="2">
    <location>
        <begin position="85"/>
        <end position="104"/>
    </location>
</feature>
<dbReference type="RefSeq" id="XP_006695887.1">
    <property type="nucleotide sequence ID" value="XM_006695824.1"/>
</dbReference>
<evidence type="ECO:0000313" key="6">
    <source>
        <dbReference type="Proteomes" id="UP000008066"/>
    </source>
</evidence>
<dbReference type="GeneID" id="18259594"/>
<gene>
    <name evidence="5" type="ORF">CTHT_0055560</name>
</gene>
<feature type="compositionally biased region" description="Low complexity" evidence="2">
    <location>
        <begin position="287"/>
        <end position="310"/>
    </location>
</feature>
<keyword evidence="3" id="KW-1133">Transmembrane helix</keyword>
<dbReference type="AlphaFoldDB" id="G0SC16"/>
<dbReference type="PANTHER" id="PTHR31082:SF4">
    <property type="entry name" value="PHEROMONE-REGULATED MEMBRANE PROTEIN 10"/>
    <property type="match status" value="1"/>
</dbReference>
<feature type="transmembrane region" description="Helical" evidence="3">
    <location>
        <begin position="604"/>
        <end position="627"/>
    </location>
</feature>
<feature type="transmembrane region" description="Helical" evidence="3">
    <location>
        <begin position="653"/>
        <end position="670"/>
    </location>
</feature>
<feature type="transmembrane region" description="Helical" evidence="3">
    <location>
        <begin position="807"/>
        <end position="826"/>
    </location>
</feature>
<feature type="region of interest" description="Disordered" evidence="2">
    <location>
        <begin position="109"/>
        <end position="153"/>
    </location>
</feature>
<feature type="domain" description="Threonine/serine exporter-like N-terminal" evidence="4">
    <location>
        <begin position="382"/>
        <end position="623"/>
    </location>
</feature>
<feature type="transmembrane region" description="Helical" evidence="3">
    <location>
        <begin position="565"/>
        <end position="584"/>
    </location>
</feature>
<evidence type="ECO:0000259" key="4">
    <source>
        <dbReference type="Pfam" id="PF06738"/>
    </source>
</evidence>
<organism evidence="6">
    <name type="scientific">Chaetomium thermophilum (strain DSM 1495 / CBS 144.50 / IMI 039719)</name>
    <name type="common">Thermochaetoides thermophila</name>
    <dbReference type="NCBI Taxonomy" id="759272"/>
    <lineage>
        <taxon>Eukaryota</taxon>
        <taxon>Fungi</taxon>
        <taxon>Dikarya</taxon>
        <taxon>Ascomycota</taxon>
        <taxon>Pezizomycotina</taxon>
        <taxon>Sordariomycetes</taxon>
        <taxon>Sordariomycetidae</taxon>
        <taxon>Sordariales</taxon>
        <taxon>Chaetomiaceae</taxon>
        <taxon>Thermochaetoides</taxon>
    </lineage>
</organism>
<feature type="compositionally biased region" description="Low complexity" evidence="2">
    <location>
        <begin position="18"/>
        <end position="37"/>
    </location>
</feature>
<feature type="region of interest" description="Disordered" evidence="2">
    <location>
        <begin position="766"/>
        <end position="803"/>
    </location>
</feature>
<keyword evidence="3" id="KW-0472">Membrane</keyword>
<feature type="transmembrane region" description="Helical" evidence="3">
    <location>
        <begin position="909"/>
        <end position="932"/>
    </location>
</feature>
<feature type="region of interest" description="Disordered" evidence="2">
    <location>
        <begin position="287"/>
        <end position="326"/>
    </location>
</feature>
<dbReference type="KEGG" id="cthr:CTHT_0055560"/>
<dbReference type="InterPro" id="IPR051361">
    <property type="entry name" value="ThrE/Ser_Exporter"/>
</dbReference>
<dbReference type="EMBL" id="GL988045">
    <property type="protein sequence ID" value="EGS18942.1"/>
    <property type="molecule type" value="Genomic_DNA"/>
</dbReference>
<evidence type="ECO:0000313" key="5">
    <source>
        <dbReference type="EMBL" id="EGS18942.1"/>
    </source>
</evidence>
<dbReference type="HOGENOM" id="CLU_007078_2_1_1"/>
<feature type="region of interest" description="Disordered" evidence="2">
    <location>
        <begin position="1"/>
        <end position="71"/>
    </location>
</feature>
<feature type="transmembrane region" description="Helical" evidence="3">
    <location>
        <begin position="537"/>
        <end position="558"/>
    </location>
</feature>
<dbReference type="Pfam" id="PF06738">
    <property type="entry name" value="ThrE"/>
    <property type="match status" value="1"/>
</dbReference>
<comment type="similarity">
    <text evidence="1">Belongs to the ThrE exporter (TC 2.A.79) family.</text>
</comment>
<protein>
    <recommendedName>
        <fullName evidence="4">Threonine/serine exporter-like N-terminal domain-containing protein</fullName>
    </recommendedName>
</protein>
<dbReference type="InterPro" id="IPR010619">
    <property type="entry name" value="ThrE-like_N"/>
</dbReference>
<evidence type="ECO:0000256" key="2">
    <source>
        <dbReference type="SAM" id="MobiDB-lite"/>
    </source>
</evidence>
<feature type="compositionally biased region" description="Basic and acidic residues" evidence="2">
    <location>
        <begin position="1"/>
        <end position="10"/>
    </location>
</feature>
<dbReference type="PANTHER" id="PTHR31082">
    <property type="entry name" value="PHEROMONE-REGULATED MEMBRANE PROTEIN 10"/>
    <property type="match status" value="1"/>
</dbReference>
<keyword evidence="3" id="KW-0812">Transmembrane</keyword>